<dbReference type="AlphaFoldDB" id="A0A6G0TAD8"/>
<dbReference type="Proteomes" id="UP000475862">
    <property type="component" value="Unassembled WGS sequence"/>
</dbReference>
<gene>
    <name evidence="1" type="ORF">AGLY_012072</name>
</gene>
<proteinExistence type="predicted"/>
<protein>
    <submittedName>
        <fullName evidence="1">Uncharacterized protein</fullName>
    </submittedName>
</protein>
<keyword evidence="2" id="KW-1185">Reference proteome</keyword>
<dbReference type="EMBL" id="VYZN01000048">
    <property type="protein sequence ID" value="KAE9528501.1"/>
    <property type="molecule type" value="Genomic_DNA"/>
</dbReference>
<evidence type="ECO:0000313" key="2">
    <source>
        <dbReference type="Proteomes" id="UP000475862"/>
    </source>
</evidence>
<organism evidence="1 2">
    <name type="scientific">Aphis glycines</name>
    <name type="common">Soybean aphid</name>
    <dbReference type="NCBI Taxonomy" id="307491"/>
    <lineage>
        <taxon>Eukaryota</taxon>
        <taxon>Metazoa</taxon>
        <taxon>Ecdysozoa</taxon>
        <taxon>Arthropoda</taxon>
        <taxon>Hexapoda</taxon>
        <taxon>Insecta</taxon>
        <taxon>Pterygota</taxon>
        <taxon>Neoptera</taxon>
        <taxon>Paraneoptera</taxon>
        <taxon>Hemiptera</taxon>
        <taxon>Sternorrhyncha</taxon>
        <taxon>Aphidomorpha</taxon>
        <taxon>Aphidoidea</taxon>
        <taxon>Aphididae</taxon>
        <taxon>Aphidini</taxon>
        <taxon>Aphis</taxon>
        <taxon>Aphis</taxon>
    </lineage>
</organism>
<sequence length="195" mass="21473">MANPSLEKHLLCDKLHKQNYINISTNTKKTSNFIGIRMNYWVIVLCRLTQYMLDKDEINILFLKDMEFASESPLLSICSGGKIYDFISTSSATSSAWESPFFNMTADLGRFISSYLASTDCTSAYDCVSNICSLSEAFPCLTFASASFNALRKIFSTLSIVGASSSASIIRAVTHSEFFSKAKCAAFTLAAVETN</sequence>
<evidence type="ECO:0000313" key="1">
    <source>
        <dbReference type="EMBL" id="KAE9528501.1"/>
    </source>
</evidence>
<accession>A0A6G0TAD8</accession>
<name>A0A6G0TAD8_APHGL</name>
<reference evidence="1 2" key="1">
    <citation type="submission" date="2019-08" db="EMBL/GenBank/DDBJ databases">
        <title>The genome of the soybean aphid Biotype 1, its phylome, world population structure and adaptation to the North American continent.</title>
        <authorList>
            <person name="Giordano R."/>
            <person name="Donthu R.K."/>
            <person name="Hernandez A.G."/>
            <person name="Wright C.L."/>
            <person name="Zimin A.V."/>
        </authorList>
    </citation>
    <scope>NUCLEOTIDE SEQUENCE [LARGE SCALE GENOMIC DNA]</scope>
    <source>
        <tissue evidence="1">Whole aphids</tissue>
    </source>
</reference>
<comment type="caution">
    <text evidence="1">The sequence shown here is derived from an EMBL/GenBank/DDBJ whole genome shotgun (WGS) entry which is preliminary data.</text>
</comment>